<dbReference type="GO" id="GO:0098552">
    <property type="term" value="C:side of membrane"/>
    <property type="evidence" value="ECO:0007669"/>
    <property type="project" value="UniProtKB-KW"/>
</dbReference>
<gene>
    <name evidence="12" type="ORF">HYC85_019410</name>
</gene>
<evidence type="ECO:0000313" key="13">
    <source>
        <dbReference type="Proteomes" id="UP000593564"/>
    </source>
</evidence>
<reference evidence="12 13" key="2">
    <citation type="submission" date="2020-07" db="EMBL/GenBank/DDBJ databases">
        <title>Genome assembly of wild tea tree DASZ reveals pedigree and selection history of tea varieties.</title>
        <authorList>
            <person name="Zhang W."/>
        </authorList>
    </citation>
    <scope>NUCLEOTIDE SEQUENCE [LARGE SCALE GENOMIC DNA]</scope>
    <source>
        <strain evidence="13">cv. G240</strain>
        <tissue evidence="12">Leaf</tissue>
    </source>
</reference>
<dbReference type="EMBL" id="JACBKZ010000009">
    <property type="protein sequence ID" value="KAF5941768.1"/>
    <property type="molecule type" value="Genomic_DNA"/>
</dbReference>
<feature type="domain" description="Bifunctional inhibitor/plant lipid transfer protein/seed storage helical" evidence="11">
    <location>
        <begin position="33"/>
        <end position="112"/>
    </location>
</feature>
<feature type="chain" id="PRO_5029481719" description="Bifunctional inhibitor/plant lipid transfer protein/seed storage helical domain-containing protein" evidence="10">
    <location>
        <begin position="28"/>
        <end position="214"/>
    </location>
</feature>
<protein>
    <recommendedName>
        <fullName evidence="11">Bifunctional inhibitor/plant lipid transfer protein/seed storage helical domain-containing protein</fullName>
    </recommendedName>
</protein>
<evidence type="ECO:0000256" key="2">
    <source>
        <dbReference type="ARBA" id="ARBA00009748"/>
    </source>
</evidence>
<organism evidence="12 13">
    <name type="scientific">Camellia sinensis</name>
    <name type="common">Tea plant</name>
    <name type="synonym">Thea sinensis</name>
    <dbReference type="NCBI Taxonomy" id="4442"/>
    <lineage>
        <taxon>Eukaryota</taxon>
        <taxon>Viridiplantae</taxon>
        <taxon>Streptophyta</taxon>
        <taxon>Embryophyta</taxon>
        <taxon>Tracheophyta</taxon>
        <taxon>Spermatophyta</taxon>
        <taxon>Magnoliopsida</taxon>
        <taxon>eudicotyledons</taxon>
        <taxon>Gunneridae</taxon>
        <taxon>Pentapetalae</taxon>
        <taxon>asterids</taxon>
        <taxon>Ericales</taxon>
        <taxon>Theaceae</taxon>
        <taxon>Camellia</taxon>
    </lineage>
</organism>
<keyword evidence="7" id="KW-0325">Glycoprotein</keyword>
<keyword evidence="4" id="KW-0472">Membrane</keyword>
<evidence type="ECO:0000256" key="3">
    <source>
        <dbReference type="ARBA" id="ARBA00022475"/>
    </source>
</evidence>
<evidence type="ECO:0000256" key="7">
    <source>
        <dbReference type="ARBA" id="ARBA00023180"/>
    </source>
</evidence>
<dbReference type="PANTHER" id="PTHR33044">
    <property type="entry name" value="BIFUNCTIONAL INHIBITOR/LIPID-TRANSFER PROTEIN/SEED STORAGE 2S ALBUMIN SUPERFAMILY PROTEIN-RELATED"/>
    <property type="match status" value="1"/>
</dbReference>
<name>A0A7J7GQS4_CAMSI</name>
<accession>A0A7J7GQS4</accession>
<dbReference type="Pfam" id="PF14368">
    <property type="entry name" value="LTP_2"/>
    <property type="match status" value="1"/>
</dbReference>
<keyword evidence="13" id="KW-1185">Reference proteome</keyword>
<keyword evidence="3" id="KW-1003">Cell membrane</keyword>
<evidence type="ECO:0000256" key="8">
    <source>
        <dbReference type="ARBA" id="ARBA00023288"/>
    </source>
</evidence>
<comment type="similarity">
    <text evidence="2">Belongs to the plant LTP family.</text>
</comment>
<feature type="signal peptide" evidence="10">
    <location>
        <begin position="1"/>
        <end position="27"/>
    </location>
</feature>
<proteinExistence type="inferred from homology"/>
<keyword evidence="8" id="KW-0449">Lipoprotein</keyword>
<sequence length="214" mass="21764">MAVFKHFSRFLPFLAIALAVLTITVRGQVQSPCTASMLSTFTSCMNFITNSTANGTTPTPACCNSLKSLMSNGTGCLCLIATGSVPFQIPINRTLAISLPRACNMPGVPLKCNSSAAPIPAPGPIAFSPTVSPGAPSLSPTGSTVPTPVSPALAPGTDTTSDLTPSPPTVASDAPTSNSGIRPVVTPSATGPSHSFSLSLLMALFGAMALKYFY</sequence>
<dbReference type="InterPro" id="IPR043325">
    <property type="entry name" value="LTSS"/>
</dbReference>
<reference evidence="13" key="1">
    <citation type="journal article" date="2020" name="Nat. Commun.">
        <title>Genome assembly of wild tea tree DASZ reveals pedigree and selection history of tea varieties.</title>
        <authorList>
            <person name="Zhang W."/>
            <person name="Zhang Y."/>
            <person name="Qiu H."/>
            <person name="Guo Y."/>
            <person name="Wan H."/>
            <person name="Zhang X."/>
            <person name="Scossa F."/>
            <person name="Alseekh S."/>
            <person name="Zhang Q."/>
            <person name="Wang P."/>
            <person name="Xu L."/>
            <person name="Schmidt M.H."/>
            <person name="Jia X."/>
            <person name="Li D."/>
            <person name="Zhu A."/>
            <person name="Guo F."/>
            <person name="Chen W."/>
            <person name="Ni D."/>
            <person name="Usadel B."/>
            <person name="Fernie A.R."/>
            <person name="Wen W."/>
        </authorList>
    </citation>
    <scope>NUCLEOTIDE SEQUENCE [LARGE SCALE GENOMIC DNA]</scope>
    <source>
        <strain evidence="13">cv. G240</strain>
    </source>
</reference>
<evidence type="ECO:0000256" key="9">
    <source>
        <dbReference type="SAM" id="MobiDB-lite"/>
    </source>
</evidence>
<evidence type="ECO:0000256" key="10">
    <source>
        <dbReference type="SAM" id="SignalP"/>
    </source>
</evidence>
<dbReference type="InterPro" id="IPR016140">
    <property type="entry name" value="Bifunc_inhib/LTP/seed_store"/>
</dbReference>
<evidence type="ECO:0000256" key="1">
    <source>
        <dbReference type="ARBA" id="ARBA00004609"/>
    </source>
</evidence>
<dbReference type="AlphaFoldDB" id="A0A7J7GQS4"/>
<evidence type="ECO:0000256" key="4">
    <source>
        <dbReference type="ARBA" id="ARBA00022622"/>
    </source>
</evidence>
<feature type="compositionally biased region" description="Low complexity" evidence="9">
    <location>
        <begin position="136"/>
        <end position="164"/>
    </location>
</feature>
<dbReference type="CDD" id="cd00010">
    <property type="entry name" value="AAI_LTSS"/>
    <property type="match status" value="1"/>
</dbReference>
<evidence type="ECO:0000256" key="5">
    <source>
        <dbReference type="ARBA" id="ARBA00022729"/>
    </source>
</evidence>
<keyword evidence="6" id="KW-1015">Disulfide bond</keyword>
<dbReference type="Proteomes" id="UP000593564">
    <property type="component" value="Unassembled WGS sequence"/>
</dbReference>
<keyword evidence="5 10" id="KW-0732">Signal</keyword>
<comment type="subcellular location">
    <subcellularLocation>
        <location evidence="1">Cell membrane</location>
        <topology evidence="1">Lipid-anchor</topology>
        <topology evidence="1">GPI-anchor</topology>
    </subcellularLocation>
</comment>
<dbReference type="SMART" id="SM00499">
    <property type="entry name" value="AAI"/>
    <property type="match status" value="1"/>
</dbReference>
<feature type="region of interest" description="Disordered" evidence="9">
    <location>
        <begin position="132"/>
        <end position="188"/>
    </location>
</feature>
<dbReference type="GO" id="GO:0005886">
    <property type="term" value="C:plasma membrane"/>
    <property type="evidence" value="ECO:0007669"/>
    <property type="project" value="UniProtKB-SubCell"/>
</dbReference>
<evidence type="ECO:0000313" key="12">
    <source>
        <dbReference type="EMBL" id="KAF5941768.1"/>
    </source>
</evidence>
<keyword evidence="4" id="KW-0336">GPI-anchor</keyword>
<evidence type="ECO:0000259" key="11">
    <source>
        <dbReference type="SMART" id="SM00499"/>
    </source>
</evidence>
<dbReference type="FunFam" id="1.10.110.10:FF:000001">
    <property type="entry name" value="Bifunctional inhibitor/lipid-transfer protein/seed storage 2S albumin superfamily protein"/>
    <property type="match status" value="1"/>
</dbReference>
<dbReference type="Gene3D" id="1.10.110.10">
    <property type="entry name" value="Plant lipid-transfer and hydrophobic proteins"/>
    <property type="match status" value="1"/>
</dbReference>
<comment type="caution">
    <text evidence="12">The sequence shown here is derived from an EMBL/GenBank/DDBJ whole genome shotgun (WGS) entry which is preliminary data.</text>
</comment>
<dbReference type="InterPro" id="IPR036312">
    <property type="entry name" value="Bifun_inhib/LTP/seed_sf"/>
</dbReference>
<evidence type="ECO:0000256" key="6">
    <source>
        <dbReference type="ARBA" id="ARBA00023157"/>
    </source>
</evidence>
<dbReference type="SUPFAM" id="SSF47699">
    <property type="entry name" value="Bifunctional inhibitor/lipid-transfer protein/seed storage 2S albumin"/>
    <property type="match status" value="1"/>
</dbReference>